<reference evidence="1 2" key="1">
    <citation type="journal article" date="2018" name="Gigascience">
        <title>Genomes of trombidid mites reveal novel predicted allergens and laterally-transferred genes associated with secondary metabolism.</title>
        <authorList>
            <person name="Dong X."/>
            <person name="Chaisiri K."/>
            <person name="Xia D."/>
            <person name="Armstrong S.D."/>
            <person name="Fang Y."/>
            <person name="Donnelly M.J."/>
            <person name="Kadowaki T."/>
            <person name="McGarry J.W."/>
            <person name="Darby A.C."/>
            <person name="Makepeace B.L."/>
        </authorList>
    </citation>
    <scope>NUCLEOTIDE SEQUENCE [LARGE SCALE GENOMIC DNA]</scope>
    <source>
        <strain evidence="1">UoL-UT</strain>
    </source>
</reference>
<accession>A0A443SPI3</accession>
<sequence>WECVHNEKQLVKANGASGSQQRLYLPLDIDHHAFTKFTNIYFRSHVWGMKREPIKTPFLTKTNECDNQTSLAIFKLVKFVVEPYCLDLSEHVLVHIQFIIYCTLTMVFVEYQTRLNIHINRGKWMLINILFSLNFH</sequence>
<feature type="non-terminal residue" evidence="1">
    <location>
        <position position="1"/>
    </location>
</feature>
<dbReference type="EMBL" id="NCKV01000922">
    <property type="protein sequence ID" value="RWS29424.1"/>
    <property type="molecule type" value="Genomic_DNA"/>
</dbReference>
<dbReference type="Proteomes" id="UP000288716">
    <property type="component" value="Unassembled WGS sequence"/>
</dbReference>
<comment type="caution">
    <text evidence="1">The sequence shown here is derived from an EMBL/GenBank/DDBJ whole genome shotgun (WGS) entry which is preliminary data.</text>
</comment>
<proteinExistence type="predicted"/>
<dbReference type="AlphaFoldDB" id="A0A443SPI3"/>
<evidence type="ECO:0000313" key="2">
    <source>
        <dbReference type="Proteomes" id="UP000288716"/>
    </source>
</evidence>
<dbReference type="Gene3D" id="1.25.40.530">
    <property type="entry name" value="MyTH4 domain"/>
    <property type="match status" value="1"/>
</dbReference>
<name>A0A443SPI3_9ACAR</name>
<protein>
    <submittedName>
        <fullName evidence="1">Myosin XV-like protein</fullName>
    </submittedName>
</protein>
<keyword evidence="2" id="KW-1185">Reference proteome</keyword>
<dbReference type="InterPro" id="IPR038185">
    <property type="entry name" value="MyTH4_dom_sf"/>
</dbReference>
<dbReference type="VEuPathDB" id="VectorBase:LDEU002613"/>
<feature type="non-terminal residue" evidence="1">
    <location>
        <position position="136"/>
    </location>
</feature>
<gene>
    <name evidence="1" type="ORF">B4U80_01763</name>
</gene>
<organism evidence="1 2">
    <name type="scientific">Leptotrombidium deliense</name>
    <dbReference type="NCBI Taxonomy" id="299467"/>
    <lineage>
        <taxon>Eukaryota</taxon>
        <taxon>Metazoa</taxon>
        <taxon>Ecdysozoa</taxon>
        <taxon>Arthropoda</taxon>
        <taxon>Chelicerata</taxon>
        <taxon>Arachnida</taxon>
        <taxon>Acari</taxon>
        <taxon>Acariformes</taxon>
        <taxon>Trombidiformes</taxon>
        <taxon>Prostigmata</taxon>
        <taxon>Anystina</taxon>
        <taxon>Parasitengona</taxon>
        <taxon>Trombiculoidea</taxon>
        <taxon>Trombiculidae</taxon>
        <taxon>Leptotrombidium</taxon>
    </lineage>
</organism>
<dbReference type="STRING" id="299467.A0A443SPI3"/>
<dbReference type="OrthoDB" id="8182952at2759"/>
<evidence type="ECO:0000313" key="1">
    <source>
        <dbReference type="EMBL" id="RWS29424.1"/>
    </source>
</evidence>